<evidence type="ECO:0000313" key="2">
    <source>
        <dbReference type="EnsemblPlants" id="PNT68586"/>
    </source>
</evidence>
<dbReference type="InParanoid" id="A0A2K2D2S5"/>
<dbReference type="AlphaFoldDB" id="A0A2K2D2S5"/>
<keyword evidence="3" id="KW-1185">Reference proteome</keyword>
<dbReference type="EnsemblPlants" id="PNT68586">
    <property type="protein sequence ID" value="PNT68586"/>
    <property type="gene ID" value="BRADI_3g43143v3"/>
</dbReference>
<dbReference type="Proteomes" id="UP000008810">
    <property type="component" value="Chromosome 3"/>
</dbReference>
<proteinExistence type="predicted"/>
<reference evidence="1" key="2">
    <citation type="submission" date="2017-06" db="EMBL/GenBank/DDBJ databases">
        <title>WGS assembly of Brachypodium distachyon.</title>
        <authorList>
            <consortium name="The International Brachypodium Initiative"/>
            <person name="Lucas S."/>
            <person name="Harmon-Smith M."/>
            <person name="Lail K."/>
            <person name="Tice H."/>
            <person name="Grimwood J."/>
            <person name="Bruce D."/>
            <person name="Barry K."/>
            <person name="Shu S."/>
            <person name="Lindquist E."/>
            <person name="Wang M."/>
            <person name="Pitluck S."/>
            <person name="Vogel J.P."/>
            <person name="Garvin D.F."/>
            <person name="Mockler T.C."/>
            <person name="Schmutz J."/>
            <person name="Rokhsar D."/>
            <person name="Bevan M.W."/>
        </authorList>
    </citation>
    <scope>NUCLEOTIDE SEQUENCE</scope>
    <source>
        <strain evidence="1">Bd21</strain>
    </source>
</reference>
<reference evidence="2" key="3">
    <citation type="submission" date="2018-08" db="UniProtKB">
        <authorList>
            <consortium name="EnsemblPlants"/>
        </authorList>
    </citation>
    <scope>IDENTIFICATION</scope>
    <source>
        <strain evidence="2">cv. Bd21</strain>
    </source>
</reference>
<organism evidence="1">
    <name type="scientific">Brachypodium distachyon</name>
    <name type="common">Purple false brome</name>
    <name type="synonym">Trachynia distachya</name>
    <dbReference type="NCBI Taxonomy" id="15368"/>
    <lineage>
        <taxon>Eukaryota</taxon>
        <taxon>Viridiplantae</taxon>
        <taxon>Streptophyta</taxon>
        <taxon>Embryophyta</taxon>
        <taxon>Tracheophyta</taxon>
        <taxon>Spermatophyta</taxon>
        <taxon>Magnoliopsida</taxon>
        <taxon>Liliopsida</taxon>
        <taxon>Poales</taxon>
        <taxon>Poaceae</taxon>
        <taxon>BOP clade</taxon>
        <taxon>Pooideae</taxon>
        <taxon>Stipodae</taxon>
        <taxon>Brachypodieae</taxon>
        <taxon>Brachypodium</taxon>
    </lineage>
</organism>
<dbReference type="Gramene" id="PNT68586">
    <property type="protein sequence ID" value="PNT68586"/>
    <property type="gene ID" value="BRADI_3g43143v3"/>
</dbReference>
<gene>
    <name evidence="1" type="ORF">BRADI_3g43143v3</name>
</gene>
<evidence type="ECO:0000313" key="1">
    <source>
        <dbReference type="EMBL" id="PNT68586.1"/>
    </source>
</evidence>
<name>A0A2K2D2S5_BRADI</name>
<reference evidence="1 2" key="1">
    <citation type="journal article" date="2010" name="Nature">
        <title>Genome sequencing and analysis of the model grass Brachypodium distachyon.</title>
        <authorList>
            <consortium name="International Brachypodium Initiative"/>
        </authorList>
    </citation>
    <scope>NUCLEOTIDE SEQUENCE [LARGE SCALE GENOMIC DNA]</scope>
    <source>
        <strain evidence="1 2">Bd21</strain>
    </source>
</reference>
<accession>A0A2K2D2S5</accession>
<protein>
    <submittedName>
        <fullName evidence="1 2">Uncharacterized protein</fullName>
    </submittedName>
</protein>
<dbReference type="EMBL" id="CM000882">
    <property type="protein sequence ID" value="PNT68586.1"/>
    <property type="molecule type" value="Genomic_DNA"/>
</dbReference>
<evidence type="ECO:0000313" key="3">
    <source>
        <dbReference type="Proteomes" id="UP000008810"/>
    </source>
</evidence>
<sequence>MRRQRGVEIRGTTGWQMDKPTTWRNIPLFPCLTAPGLVDLLGGHIDTVSGFLTGSSLFDLFFIWSGGVDRDQDGAMGPLQHPQQLGYRHSLNSQLEEGYLLGWPSTCPCSLCTSCISNASNKEKSQHKEFIEEWFRCFDYLVI</sequence>